<comment type="caution">
    <text evidence="4">The sequence shown here is derived from an EMBL/GenBank/DDBJ whole genome shotgun (WGS) entry which is preliminary data.</text>
</comment>
<dbReference type="PROSITE" id="PS51747">
    <property type="entry name" value="CYT_DCMP_DEAMINASES_2"/>
    <property type="match status" value="1"/>
</dbReference>
<dbReference type="PANTHER" id="PTHR11079">
    <property type="entry name" value="CYTOSINE DEAMINASE FAMILY MEMBER"/>
    <property type="match status" value="1"/>
</dbReference>
<reference evidence="4 5" key="1">
    <citation type="submission" date="2022-05" db="EMBL/GenBank/DDBJ databases">
        <authorList>
            <person name="Park J.-S."/>
        </authorList>
    </citation>
    <scope>NUCLEOTIDE SEQUENCE [LARGE SCALE GENOMIC DNA]</scope>
    <source>
        <strain evidence="4 5">2012CJ35-5</strain>
    </source>
</reference>
<gene>
    <name evidence="4" type="ORF">M3P19_11450</name>
</gene>
<dbReference type="CDD" id="cd01285">
    <property type="entry name" value="nucleoside_deaminase"/>
    <property type="match status" value="1"/>
</dbReference>
<keyword evidence="1" id="KW-0479">Metal-binding</keyword>
<dbReference type="EMBL" id="JAMFMA010000002">
    <property type="protein sequence ID" value="MCL6274627.1"/>
    <property type="molecule type" value="Genomic_DNA"/>
</dbReference>
<dbReference type="InterPro" id="IPR016193">
    <property type="entry name" value="Cytidine_deaminase-like"/>
</dbReference>
<dbReference type="InterPro" id="IPR016192">
    <property type="entry name" value="APOBEC/CMP_deaminase_Zn-bd"/>
</dbReference>
<dbReference type="Gene3D" id="3.40.140.10">
    <property type="entry name" value="Cytidine Deaminase, domain 2"/>
    <property type="match status" value="1"/>
</dbReference>
<feature type="domain" description="CMP/dCMP-type deaminase" evidence="3">
    <location>
        <begin position="3"/>
        <end position="125"/>
    </location>
</feature>
<dbReference type="RefSeq" id="WP_249657803.1">
    <property type="nucleotide sequence ID" value="NZ_JAMFMA010000002.1"/>
</dbReference>
<evidence type="ECO:0000313" key="5">
    <source>
        <dbReference type="Proteomes" id="UP001203607"/>
    </source>
</evidence>
<accession>A0ABT0PV92</accession>
<sequence length="138" mass="15322">MEKDHEQYLLRCEELASTAKENGNSAVGSLLVFNNQIVAEAEEAVATKKDITAHAEMEVLKKARKVIGKDMSGAILYSTKEPCIMCSYAIRYHKIEKVVYKEVSGQFGGAHGNYDVLLTKNVPEDWGLPVQCIQMKGK</sequence>
<dbReference type="PROSITE" id="PS00903">
    <property type="entry name" value="CYT_DCMP_DEAMINASES_1"/>
    <property type="match status" value="1"/>
</dbReference>
<name>A0ABT0PV92_9FLAO</name>
<keyword evidence="5" id="KW-1185">Reference proteome</keyword>
<protein>
    <submittedName>
        <fullName evidence="4">Nucleoside deaminase</fullName>
    </submittedName>
</protein>
<evidence type="ECO:0000256" key="1">
    <source>
        <dbReference type="ARBA" id="ARBA00022723"/>
    </source>
</evidence>
<dbReference type="Pfam" id="PF00383">
    <property type="entry name" value="dCMP_cyt_deam_1"/>
    <property type="match status" value="1"/>
</dbReference>
<dbReference type="InterPro" id="IPR002125">
    <property type="entry name" value="CMP_dCMP_dom"/>
</dbReference>
<dbReference type="Proteomes" id="UP001203607">
    <property type="component" value="Unassembled WGS sequence"/>
</dbReference>
<dbReference type="SUPFAM" id="SSF53927">
    <property type="entry name" value="Cytidine deaminase-like"/>
    <property type="match status" value="1"/>
</dbReference>
<proteinExistence type="predicted"/>
<dbReference type="PANTHER" id="PTHR11079:SF162">
    <property type="entry name" value="RIBOFLAVIN BIOSYNTHESIS PROTEIN PYRD, CHLOROPLASTIC"/>
    <property type="match status" value="1"/>
</dbReference>
<evidence type="ECO:0000313" key="4">
    <source>
        <dbReference type="EMBL" id="MCL6274627.1"/>
    </source>
</evidence>
<evidence type="ECO:0000256" key="2">
    <source>
        <dbReference type="ARBA" id="ARBA00022833"/>
    </source>
</evidence>
<organism evidence="4 5">
    <name type="scientific">Flagellimonas spongiicola</name>
    <dbReference type="NCBI Taxonomy" id="2942208"/>
    <lineage>
        <taxon>Bacteria</taxon>
        <taxon>Pseudomonadati</taxon>
        <taxon>Bacteroidota</taxon>
        <taxon>Flavobacteriia</taxon>
        <taxon>Flavobacteriales</taxon>
        <taxon>Flavobacteriaceae</taxon>
        <taxon>Flagellimonas</taxon>
    </lineage>
</organism>
<evidence type="ECO:0000259" key="3">
    <source>
        <dbReference type="PROSITE" id="PS51747"/>
    </source>
</evidence>
<keyword evidence="2" id="KW-0862">Zinc</keyword>